<sequence>MIQARALHALYKIINAEQIAVDRASLIAYEVDAGLDKGLPNGIVFPRTPEEVVRILQWSHEYQIPLVARGAGTGLSGGSVADRGGIIVEFAHMNRLRELDIPGRRAVVEPALINLHLAEQVKAAGLYFPPDPSSQRVSTMGGNVAENSGGPHCFKYGVTTNYVLGMQVALASGRLLQLGGLALDYPEYDLCGLLTGSEGLLGLITSIVVRLVRNPPGVKTLLAVFESIEQAGEAVSAVIASGLVPATMEMMDQRIVGIIEPFARANLPLDAGAVLIVEVDGYPASLTAQMDELIQILERHGGRQMRIARDEEERYKIWLARKSAAGAIAREAPAYCTVDITVPRSRLAEMLVEVNRICDLYQVRAGHVFHAGDGNLHPLVLIPDPEDPELIQRVHLAGRDMVNYCVKMGGSLTGEHGVGIEKREFMPLMHTATELMAMWKVKQAFDPDCLLNPGKVFPSPLPDEPGPYAGYLAESQIVHQSQYPLPVSETFNPSHALEAADWLHTLSQQKRAVLISNQAQRAEGARMSSEGLRDIVCYAPEDMYITVGAGARLSEIQSFLAQYGKQIALASPWPMATIGGLVAANVNAPLRMRYGAVRDQVLCATVALTDGNVIRTGRPIVKNVAGFDMTKLFVGSYGTLGLLTDLSLRIHPLPRTIQTLLIPVDRLEQGLVWGQQLAEITLNASALVLCSEGQDQARMVGNNLLIYTVEGLTEDVSAELQQVRNLLKQLGAPTPLEATRVSGTAIWTETLGNQLENSLLVRIGLPTSILHNYFLQHAHVLVPGKVVLDIANGFLYIRRVCASCEEAQEWLAALRGPALADSGYAVVMDLPLEWEGQIERWGYQAQSLPLMQRLKDQFDPQSILNPLVLF</sequence>
<evidence type="ECO:0000256" key="1">
    <source>
        <dbReference type="ARBA" id="ARBA00001974"/>
    </source>
</evidence>
<dbReference type="AlphaFoldDB" id="A0A401ZUQ3"/>
<reference evidence="7" key="1">
    <citation type="submission" date="2018-12" db="EMBL/GenBank/DDBJ databases">
        <title>Tengunoibacter tsumagoiensis gen. nov., sp. nov., Dictyobacter kobayashii sp. nov., D. alpinus sp. nov., and D. joshuensis sp. nov. and description of Dictyobacteraceae fam. nov. within the order Ktedonobacterales isolated from Tengu-no-mugimeshi.</title>
        <authorList>
            <person name="Wang C.M."/>
            <person name="Zheng Y."/>
            <person name="Sakai Y."/>
            <person name="Toyoda A."/>
            <person name="Minakuchi Y."/>
            <person name="Abe K."/>
            <person name="Yokota A."/>
            <person name="Yabe S."/>
        </authorList>
    </citation>
    <scope>NUCLEOTIDE SEQUENCE [LARGE SCALE GENOMIC DNA]</scope>
    <source>
        <strain evidence="7">Uno3</strain>
    </source>
</reference>
<protein>
    <submittedName>
        <fullName evidence="6">Lactate dehydrogenase</fullName>
    </submittedName>
</protein>
<dbReference type="Gene3D" id="1.10.45.10">
    <property type="entry name" value="Vanillyl-alcohol Oxidase, Chain A, domain 4"/>
    <property type="match status" value="1"/>
</dbReference>
<organism evidence="6 7">
    <name type="scientific">Tengunoibacter tsumagoiensis</name>
    <dbReference type="NCBI Taxonomy" id="2014871"/>
    <lineage>
        <taxon>Bacteria</taxon>
        <taxon>Bacillati</taxon>
        <taxon>Chloroflexota</taxon>
        <taxon>Ktedonobacteria</taxon>
        <taxon>Ktedonobacterales</taxon>
        <taxon>Dictyobacteraceae</taxon>
        <taxon>Tengunoibacter</taxon>
    </lineage>
</organism>
<evidence type="ECO:0000313" key="7">
    <source>
        <dbReference type="Proteomes" id="UP000287352"/>
    </source>
</evidence>
<dbReference type="FunFam" id="1.10.45.10:FF:000001">
    <property type="entry name" value="D-lactate dehydrogenase mitochondrial"/>
    <property type="match status" value="1"/>
</dbReference>
<dbReference type="Pfam" id="PF02913">
    <property type="entry name" value="FAD-oxidase_C"/>
    <property type="match status" value="2"/>
</dbReference>
<dbReference type="InterPro" id="IPR016171">
    <property type="entry name" value="Vanillyl_alc_oxidase_C-sub2"/>
</dbReference>
<accession>A0A401ZUQ3</accession>
<dbReference type="SUPFAM" id="SSF55103">
    <property type="entry name" value="FAD-linked oxidases, C-terminal domain"/>
    <property type="match status" value="2"/>
</dbReference>
<evidence type="ECO:0000256" key="2">
    <source>
        <dbReference type="ARBA" id="ARBA00022630"/>
    </source>
</evidence>
<keyword evidence="4" id="KW-0560">Oxidoreductase</keyword>
<name>A0A401ZUQ3_9CHLR</name>
<comment type="cofactor">
    <cofactor evidence="1">
        <name>FAD</name>
        <dbReference type="ChEBI" id="CHEBI:57692"/>
    </cofactor>
</comment>
<keyword evidence="3" id="KW-0274">FAD</keyword>
<keyword evidence="7" id="KW-1185">Reference proteome</keyword>
<dbReference type="SUPFAM" id="SSF56176">
    <property type="entry name" value="FAD-binding/transporter-associated domain-like"/>
    <property type="match status" value="2"/>
</dbReference>
<evidence type="ECO:0000259" key="5">
    <source>
        <dbReference type="PROSITE" id="PS51387"/>
    </source>
</evidence>
<dbReference type="Proteomes" id="UP000287352">
    <property type="component" value="Unassembled WGS sequence"/>
</dbReference>
<evidence type="ECO:0000256" key="4">
    <source>
        <dbReference type="ARBA" id="ARBA00023002"/>
    </source>
</evidence>
<dbReference type="InterPro" id="IPR051914">
    <property type="entry name" value="FAD-linked_OxidoTrans_Type4"/>
</dbReference>
<dbReference type="InterPro" id="IPR006094">
    <property type="entry name" value="Oxid_FAD_bind_N"/>
</dbReference>
<gene>
    <name evidence="6" type="ORF">KTT_03130</name>
</gene>
<dbReference type="InterPro" id="IPR016166">
    <property type="entry name" value="FAD-bd_PCMH"/>
</dbReference>
<dbReference type="InterPro" id="IPR016164">
    <property type="entry name" value="FAD-linked_Oxase-like_C"/>
</dbReference>
<keyword evidence="2" id="KW-0285">Flavoprotein</keyword>
<proteinExistence type="predicted"/>
<dbReference type="PANTHER" id="PTHR42934:SF1">
    <property type="entry name" value="GLYCOLATE OXIDASE SUBUNIT GLCD"/>
    <property type="match status" value="1"/>
</dbReference>
<comment type="caution">
    <text evidence="6">The sequence shown here is derived from an EMBL/GenBank/DDBJ whole genome shotgun (WGS) entry which is preliminary data.</text>
</comment>
<dbReference type="Gene3D" id="3.30.70.2740">
    <property type="match status" value="1"/>
</dbReference>
<dbReference type="OrthoDB" id="9767256at2"/>
<dbReference type="PANTHER" id="PTHR42934">
    <property type="entry name" value="GLYCOLATE OXIDASE SUBUNIT GLCD"/>
    <property type="match status" value="1"/>
</dbReference>
<feature type="domain" description="FAD-binding PCMH-type" evidence="5">
    <location>
        <begin position="36"/>
        <end position="214"/>
    </location>
</feature>
<dbReference type="Pfam" id="PF01565">
    <property type="entry name" value="FAD_binding_4"/>
    <property type="match status" value="2"/>
</dbReference>
<dbReference type="EMBL" id="BIFR01000001">
    <property type="protein sequence ID" value="GCE10454.1"/>
    <property type="molecule type" value="Genomic_DNA"/>
</dbReference>
<dbReference type="GO" id="GO:0016491">
    <property type="term" value="F:oxidoreductase activity"/>
    <property type="evidence" value="ECO:0007669"/>
    <property type="project" value="UniProtKB-KW"/>
</dbReference>
<evidence type="ECO:0000313" key="6">
    <source>
        <dbReference type="EMBL" id="GCE10454.1"/>
    </source>
</evidence>
<dbReference type="PROSITE" id="PS51387">
    <property type="entry name" value="FAD_PCMH"/>
    <property type="match status" value="2"/>
</dbReference>
<evidence type="ECO:0000256" key="3">
    <source>
        <dbReference type="ARBA" id="ARBA00022827"/>
    </source>
</evidence>
<dbReference type="Gene3D" id="3.30.465.10">
    <property type="match status" value="2"/>
</dbReference>
<feature type="domain" description="FAD-binding PCMH-type" evidence="5">
    <location>
        <begin position="483"/>
        <end position="653"/>
    </location>
</feature>
<dbReference type="RefSeq" id="WP_126578055.1">
    <property type="nucleotide sequence ID" value="NZ_BIFR01000001.1"/>
</dbReference>
<dbReference type="InterPro" id="IPR036318">
    <property type="entry name" value="FAD-bd_PCMH-like_sf"/>
</dbReference>
<dbReference type="GO" id="GO:0071949">
    <property type="term" value="F:FAD binding"/>
    <property type="evidence" value="ECO:0007669"/>
    <property type="project" value="InterPro"/>
</dbReference>
<dbReference type="InterPro" id="IPR004113">
    <property type="entry name" value="FAD-bd_oxidored_4_C"/>
</dbReference>
<dbReference type="InterPro" id="IPR016169">
    <property type="entry name" value="FAD-bd_PCMH_sub2"/>
</dbReference>